<dbReference type="AlphaFoldDB" id="A0A2P2KSE0"/>
<dbReference type="Pfam" id="PF25133">
    <property type="entry name" value="TYW2_N_2"/>
    <property type="match status" value="1"/>
</dbReference>
<evidence type="ECO:0000256" key="2">
    <source>
        <dbReference type="ARBA" id="ARBA00022737"/>
    </source>
</evidence>
<feature type="domain" description="TRM5/TYW2-like N-terminal" evidence="3">
    <location>
        <begin position="499"/>
        <end position="558"/>
    </location>
</feature>
<dbReference type="Gene3D" id="3.30.300.110">
    <property type="entry name" value="Met-10+ protein-like domains"/>
    <property type="match status" value="1"/>
</dbReference>
<dbReference type="FunFam" id="2.120.10.80:FF:000128">
    <property type="entry name" value="tRNA wybutosine-synthesizing protein 2/3/4"/>
    <property type="match status" value="1"/>
</dbReference>
<dbReference type="Pfam" id="PF24681">
    <property type="entry name" value="Kelch_KLHDC2_KLHL20_DRC7"/>
    <property type="match status" value="1"/>
</dbReference>
<dbReference type="Gene3D" id="2.120.10.80">
    <property type="entry name" value="Kelch-type beta propeller"/>
    <property type="match status" value="2"/>
</dbReference>
<accession>A0A2P2KSE0</accession>
<evidence type="ECO:0000256" key="1">
    <source>
        <dbReference type="ARBA" id="ARBA00022441"/>
    </source>
</evidence>
<dbReference type="PANTHER" id="PTHR46093:SF18">
    <property type="entry name" value="FIBRONECTIN TYPE-III DOMAIN-CONTAINING PROTEIN"/>
    <property type="match status" value="1"/>
</dbReference>
<dbReference type="PANTHER" id="PTHR46093">
    <property type="entry name" value="ACYL-COA-BINDING DOMAIN-CONTAINING PROTEIN 5"/>
    <property type="match status" value="1"/>
</dbReference>
<organism evidence="4">
    <name type="scientific">Rhizophora mucronata</name>
    <name type="common">Asiatic mangrove</name>
    <dbReference type="NCBI Taxonomy" id="61149"/>
    <lineage>
        <taxon>Eukaryota</taxon>
        <taxon>Viridiplantae</taxon>
        <taxon>Streptophyta</taxon>
        <taxon>Embryophyta</taxon>
        <taxon>Tracheophyta</taxon>
        <taxon>Spermatophyta</taxon>
        <taxon>Magnoliopsida</taxon>
        <taxon>eudicotyledons</taxon>
        <taxon>Gunneridae</taxon>
        <taxon>Pentapetalae</taxon>
        <taxon>rosids</taxon>
        <taxon>fabids</taxon>
        <taxon>Malpighiales</taxon>
        <taxon>Rhizophoraceae</taxon>
        <taxon>Rhizophora</taxon>
    </lineage>
</organism>
<dbReference type="SUPFAM" id="SSF117281">
    <property type="entry name" value="Kelch motif"/>
    <property type="match status" value="1"/>
</dbReference>
<keyword evidence="2" id="KW-0677">Repeat</keyword>
<proteinExistence type="predicted"/>
<dbReference type="InterPro" id="IPR015915">
    <property type="entry name" value="Kelch-typ_b-propeller"/>
</dbReference>
<dbReference type="EMBL" id="GGEC01028161">
    <property type="protein sequence ID" value="MBX08645.1"/>
    <property type="molecule type" value="Transcribed_RNA"/>
</dbReference>
<dbReference type="InterPro" id="IPR056744">
    <property type="entry name" value="TRM5/TYW2-like_N"/>
</dbReference>
<protein>
    <recommendedName>
        <fullName evidence="3">TRM5/TYW2-like N-terminal domain-containing protein</fullName>
    </recommendedName>
</protein>
<name>A0A2P2KSE0_RHIMU</name>
<evidence type="ECO:0000259" key="3">
    <source>
        <dbReference type="Pfam" id="PF25133"/>
    </source>
</evidence>
<evidence type="ECO:0000313" key="4">
    <source>
        <dbReference type="EMBL" id="MBX08649.1"/>
    </source>
</evidence>
<sequence>MIIVGEPVEKLFLWGHSSCTLNLADHNEILVFGGFGGIGRHDRRNDSLLLDPVTGALKAIDLEGAPTSRLGHTASLVGDFVFIIGGRADPVNILGDVWGLNTTNFESRLLECTGSLFPPRHRHAAAVDGSNIYVFGGLNNDTIFSSLHILSTESLQWKEVLIGGEQPCARHSHAMVVYRSKLFLFGGYNGEKALGDLYSFDIQTCDWKKEKPLGRSPHARFSHSMFVYNNFIGVIGGCPVRKHSQELALLDMQLNMWKHVMLDFIGRELFVRCTANIVGDDLIMLGGGAACYAFGTKFSEPFKTTLLPLMSLEGKNMGLEVGAESVAIRCDGTEEENDICNQDLHGGSAETSIQSFDLTFESGKHQLDATHWVVQVERRYAKLGKDILKKLGWLDLGRKVYGQKDGLHICFPITEKLSSALLKKQHQYGDAFVGHNDALISNSLVEGNLPNDFSCLTAFSLLKECGATLLPDEAIQLRTTVKSSLQIMNESVASLIGHKGLSEKLLEQIPARWERLGDIVVLPVTSFKDPAWDLIGEELWPTIARSLNARRLARQVGIV</sequence>
<dbReference type="EMBL" id="GGEC01028165">
    <property type="protein sequence ID" value="MBX08649.1"/>
    <property type="molecule type" value="Transcribed_RNA"/>
</dbReference>
<reference evidence="4" key="1">
    <citation type="submission" date="2018-02" db="EMBL/GenBank/DDBJ databases">
        <title>Rhizophora mucronata_Transcriptome.</title>
        <authorList>
            <person name="Meera S.P."/>
            <person name="Sreeshan A."/>
            <person name="Augustine A."/>
        </authorList>
    </citation>
    <scope>NUCLEOTIDE SEQUENCE</scope>
    <source>
        <tissue evidence="4">Leaf</tissue>
    </source>
</reference>
<keyword evidence="1" id="KW-0880">Kelch repeat</keyword>